<dbReference type="Gene3D" id="1.10.10.10">
    <property type="entry name" value="Winged helix-like DNA-binding domain superfamily/Winged helix DNA-binding domain"/>
    <property type="match status" value="1"/>
</dbReference>
<dbReference type="Gene3D" id="1.10.260.40">
    <property type="entry name" value="lambda repressor-like DNA-binding domains"/>
    <property type="match status" value="1"/>
</dbReference>
<accession>A0A0S2F8D5</accession>
<organism evidence="3 4">
    <name type="scientific">Lysobacter antibioticus</name>
    <dbReference type="NCBI Taxonomy" id="84531"/>
    <lineage>
        <taxon>Bacteria</taxon>
        <taxon>Pseudomonadati</taxon>
        <taxon>Pseudomonadota</taxon>
        <taxon>Gammaproteobacteria</taxon>
        <taxon>Lysobacterales</taxon>
        <taxon>Lysobacteraceae</taxon>
        <taxon>Lysobacter</taxon>
    </lineage>
</organism>
<dbReference type="STRING" id="84531.LA76x_1659"/>
<feature type="domain" description="RNA polymerase sigma-70 region 4" evidence="2">
    <location>
        <begin position="263"/>
        <end position="303"/>
    </location>
</feature>
<gene>
    <name evidence="3" type="ORF">LA76x_1659</name>
</gene>
<dbReference type="PATRIC" id="fig|84531.8.peg.1688"/>
<dbReference type="InterPro" id="IPR001387">
    <property type="entry name" value="Cro/C1-type_HTH"/>
</dbReference>
<dbReference type="GO" id="GO:0003700">
    <property type="term" value="F:DNA-binding transcription factor activity"/>
    <property type="evidence" value="ECO:0007669"/>
    <property type="project" value="InterPro"/>
</dbReference>
<dbReference type="GO" id="GO:0006352">
    <property type="term" value="P:DNA-templated transcription initiation"/>
    <property type="evidence" value="ECO:0007669"/>
    <property type="project" value="InterPro"/>
</dbReference>
<reference evidence="3 4" key="1">
    <citation type="journal article" date="2015" name="BMC Genomics">
        <title>Comparative genomics and metabolic profiling of the genus Lysobacter.</title>
        <authorList>
            <person name="de Bruijn I."/>
            <person name="Cheng X."/>
            <person name="de Jager V."/>
            <person name="Exposito R.G."/>
            <person name="Watrous J."/>
            <person name="Patel N."/>
            <person name="Postma J."/>
            <person name="Dorrestein P.C."/>
            <person name="Kobayashi D."/>
            <person name="Raaijmakers J.M."/>
        </authorList>
    </citation>
    <scope>NUCLEOTIDE SEQUENCE [LARGE SCALE GENOMIC DNA]</scope>
    <source>
        <strain evidence="3 4">76</strain>
    </source>
</reference>
<protein>
    <submittedName>
        <fullName evidence="3">Helix-turn-helix family protein</fullName>
    </submittedName>
</protein>
<sequence>MRVSKWPRFAGPMLRDALLPYWPTALKRKRGEAANSWWDEAVSEWTGADAKELTEESATAILKDWLTFARHGARTHTNLHERVGIDRKRLARLASARHNEAPSPEELSRLSAATGYPVSDVVVQASLFLYRPIVYESASLESLAACKITSRPALKVWLKTVRTRGRSGRLTQAQLAARIGKSQTSVVAWEGPDLYRMPKLKDITAIAAACSVPEPLIEFDMRSYAASNTDEGPHLQVASTLSEEILETGLLLSRRFHASKHAERNANIFRARYGGRGDDESTLQAIGEAHGLTRERIRQIVDRQLSFLPVITLKTGRFDALANACLELGSVTVSAAEERFRYLLGGNLSLQGASDYGREVLGRPLPIQFVQVRNGDSIVIAGDFPLWFQAAITQSKAIIRHCGAAQLNLAWALTMRQYQGWIPPDQFRQVIAHAPGFDWIDDDEAWFWFGPEGSANRLVKRAIEILTFAKRPLDIEIIYGGLTRYARTRDSDVSEDAGVWPPMEVVQKLLAKSPALVCQQGDDFRLAAEGIDLNAKHGVAESILAELQLRGGLAARSELHQALVVGRGMNPISFSMALARSPLLRQVDRSVFAIRGWPISAARLTEAQHRVGNMVGPLINFKEVDVTGSGDVSWVNTLSGSSMVNLYAGVPSKALLHLSEGQYATNGASLTLTGCRMVGLIRLVIASGGVPGALYRTTVNARARTAKVEIIGRQDSDDEGLE</sequence>
<comment type="similarity">
    <text evidence="1">Belongs to the sigma-70 factor family.</text>
</comment>
<evidence type="ECO:0000259" key="2">
    <source>
        <dbReference type="Pfam" id="PF04545"/>
    </source>
</evidence>
<evidence type="ECO:0000313" key="3">
    <source>
        <dbReference type="EMBL" id="ALN79815.1"/>
    </source>
</evidence>
<name>A0A0S2F8D5_LYSAN</name>
<dbReference type="InterPro" id="IPR007630">
    <property type="entry name" value="RNA_pol_sigma70_r4"/>
</dbReference>
<keyword evidence="4" id="KW-1185">Reference proteome</keyword>
<dbReference type="CDD" id="cd00093">
    <property type="entry name" value="HTH_XRE"/>
    <property type="match status" value="1"/>
</dbReference>
<dbReference type="Pfam" id="PF04545">
    <property type="entry name" value="Sigma70_r4"/>
    <property type="match status" value="1"/>
</dbReference>
<dbReference type="EMBL" id="CP011129">
    <property type="protein sequence ID" value="ALN79815.1"/>
    <property type="molecule type" value="Genomic_DNA"/>
</dbReference>
<dbReference type="GO" id="GO:0003677">
    <property type="term" value="F:DNA binding"/>
    <property type="evidence" value="ECO:0007669"/>
    <property type="project" value="InterPro"/>
</dbReference>
<evidence type="ECO:0000256" key="1">
    <source>
        <dbReference type="ARBA" id="ARBA00007788"/>
    </source>
</evidence>
<dbReference type="InterPro" id="IPR036388">
    <property type="entry name" value="WH-like_DNA-bd_sf"/>
</dbReference>
<evidence type="ECO:0000313" key="4">
    <source>
        <dbReference type="Proteomes" id="UP000060787"/>
    </source>
</evidence>
<dbReference type="AlphaFoldDB" id="A0A0S2F8D5"/>
<dbReference type="KEGG" id="lab:LA76x_1659"/>
<dbReference type="InterPro" id="IPR013324">
    <property type="entry name" value="RNA_pol_sigma_r3/r4-like"/>
</dbReference>
<proteinExistence type="inferred from homology"/>
<dbReference type="PRINTS" id="PR00046">
    <property type="entry name" value="SIGMA70FCT"/>
</dbReference>
<dbReference type="Proteomes" id="UP000060787">
    <property type="component" value="Chromosome"/>
</dbReference>
<dbReference type="SUPFAM" id="SSF88659">
    <property type="entry name" value="Sigma3 and sigma4 domains of RNA polymerase sigma factors"/>
    <property type="match status" value="1"/>
</dbReference>
<dbReference type="InterPro" id="IPR010982">
    <property type="entry name" value="Lambda_DNA-bd_dom_sf"/>
</dbReference>
<dbReference type="InterPro" id="IPR000943">
    <property type="entry name" value="RNA_pol_sigma70"/>
</dbReference>